<dbReference type="PRINTS" id="PR00502">
    <property type="entry name" value="NUDIXFAMILY"/>
</dbReference>
<dbReference type="Gene3D" id="3.40.630.30">
    <property type="match status" value="1"/>
</dbReference>
<dbReference type="PANTHER" id="PTHR13994:SF13">
    <property type="entry name" value="FI03680P"/>
    <property type="match status" value="1"/>
</dbReference>
<evidence type="ECO:0000259" key="2">
    <source>
        <dbReference type="PROSITE" id="PS51462"/>
    </source>
</evidence>
<dbReference type="PANTHER" id="PTHR13994">
    <property type="entry name" value="NUDIX HYDROLASE RELATED"/>
    <property type="match status" value="1"/>
</dbReference>
<evidence type="ECO:0000256" key="1">
    <source>
        <dbReference type="ARBA" id="ARBA00022801"/>
    </source>
</evidence>
<dbReference type="Gene3D" id="3.90.79.10">
    <property type="entry name" value="Nucleoside Triphosphate Pyrophosphohydrolase"/>
    <property type="match status" value="1"/>
</dbReference>
<keyword evidence="4" id="KW-1185">Reference proteome</keyword>
<dbReference type="Pfam" id="PF00293">
    <property type="entry name" value="NUDIX"/>
    <property type="match status" value="1"/>
</dbReference>
<dbReference type="InterPro" id="IPR003293">
    <property type="entry name" value="Nudix_hydrolase6-like"/>
</dbReference>
<dbReference type="EMBL" id="SJDL01000031">
    <property type="protein sequence ID" value="TBW51295.1"/>
    <property type="molecule type" value="Genomic_DNA"/>
</dbReference>
<dbReference type="InterPro" id="IPR040618">
    <property type="entry name" value="Pre-Nudix"/>
</dbReference>
<dbReference type="RefSeq" id="WP_131483149.1">
    <property type="nucleotide sequence ID" value="NZ_SJDL01000031.1"/>
</dbReference>
<comment type="caution">
    <text evidence="3">The sequence shown here is derived from an EMBL/GenBank/DDBJ whole genome shotgun (WGS) entry which is preliminary data.</text>
</comment>
<proteinExistence type="predicted"/>
<evidence type="ECO:0000313" key="3">
    <source>
        <dbReference type="EMBL" id="TBW51295.1"/>
    </source>
</evidence>
<dbReference type="InterPro" id="IPR020476">
    <property type="entry name" value="Nudix_hydrolase"/>
</dbReference>
<dbReference type="CDD" id="cd04670">
    <property type="entry name" value="NUDIX_ASFGF2_Nudt6"/>
    <property type="match status" value="1"/>
</dbReference>
<gene>
    <name evidence="3" type="ORF">EZI54_17390</name>
</gene>
<accession>A0ABY1ZH61</accession>
<dbReference type="Pfam" id="PF18290">
    <property type="entry name" value="Nudix_hydro"/>
    <property type="match status" value="1"/>
</dbReference>
<organism evidence="3 4">
    <name type="scientific">Marinobacter halodurans</name>
    <dbReference type="NCBI Taxonomy" id="2528979"/>
    <lineage>
        <taxon>Bacteria</taxon>
        <taxon>Pseudomonadati</taxon>
        <taxon>Pseudomonadota</taxon>
        <taxon>Gammaproteobacteria</taxon>
        <taxon>Pseudomonadales</taxon>
        <taxon>Marinobacteraceae</taxon>
        <taxon>Marinobacter</taxon>
    </lineage>
</organism>
<dbReference type="InterPro" id="IPR015797">
    <property type="entry name" value="NUDIX_hydrolase-like_dom_sf"/>
</dbReference>
<protein>
    <submittedName>
        <fullName evidence="3">NUDIX domain-containing protein</fullName>
    </submittedName>
</protein>
<reference evidence="3 4" key="1">
    <citation type="submission" date="2019-02" db="EMBL/GenBank/DDBJ databases">
        <title>Marinobacter halodurans sp. nov., a marine bacterium isolated from sea tidal flat.</title>
        <authorList>
            <person name="Yoo Y."/>
            <person name="Lee D.W."/>
            <person name="Kim B.S."/>
            <person name="Kim J.-J."/>
        </authorList>
    </citation>
    <scope>NUCLEOTIDE SEQUENCE [LARGE SCALE GENOMIC DNA]</scope>
    <source>
        <strain evidence="3 4">YJ-S3-2</strain>
    </source>
</reference>
<evidence type="ECO:0000313" key="4">
    <source>
        <dbReference type="Proteomes" id="UP000313645"/>
    </source>
</evidence>
<name>A0ABY1ZH61_9GAMM</name>
<dbReference type="InterPro" id="IPR000086">
    <property type="entry name" value="NUDIX_hydrolase_dom"/>
</dbReference>
<keyword evidence="1" id="KW-0378">Hydrolase</keyword>
<dbReference type="Proteomes" id="UP000313645">
    <property type="component" value="Unassembled WGS sequence"/>
</dbReference>
<dbReference type="PROSITE" id="PS51462">
    <property type="entry name" value="NUDIX"/>
    <property type="match status" value="1"/>
</dbReference>
<dbReference type="SUPFAM" id="SSF55811">
    <property type="entry name" value="Nudix"/>
    <property type="match status" value="1"/>
</dbReference>
<feature type="domain" description="Nudix hydrolase" evidence="2">
    <location>
        <begin position="91"/>
        <end position="217"/>
    </location>
</feature>
<sequence>MTFELDPFNGVIIQPDAMPAEPGAFRDALQEIVTFSRRGSKNIVWLTLSIQRSHLIAVATELGFVFHNCQEDELTLILKAPTTTFVPFIPTHTVGAGAIITNDQGQILVIREQGMTGFKLPGGHEELGERIEDSVVREVWEETGIRARFLSIVGFTTRHPFRFGKSNVYFVCRLAPLTEEIAIQDPEEIAEARWVDWHDFIADKTNSPFNRQMVEELSHVDGLRAFEPSNNTGPFRKHETFFAKGK</sequence>